<comment type="caution">
    <text evidence="1">The sequence shown here is derived from an EMBL/GenBank/DDBJ whole genome shotgun (WGS) entry which is preliminary data.</text>
</comment>
<gene>
    <name evidence="1" type="ORF">BHYA_0138g00220</name>
</gene>
<accession>A0A4Z1GL57</accession>
<protein>
    <submittedName>
        <fullName evidence="1">Uncharacterized protein</fullName>
    </submittedName>
</protein>
<reference evidence="1 2" key="1">
    <citation type="submission" date="2017-12" db="EMBL/GenBank/DDBJ databases">
        <title>Comparative genomics of Botrytis spp.</title>
        <authorList>
            <person name="Valero-Jimenez C.A."/>
            <person name="Tapia P."/>
            <person name="Veloso J."/>
            <person name="Silva-Moreno E."/>
            <person name="Staats M."/>
            <person name="Valdes J.H."/>
            <person name="Van Kan J.A.L."/>
        </authorList>
    </citation>
    <scope>NUCLEOTIDE SEQUENCE [LARGE SCALE GENOMIC DNA]</scope>
    <source>
        <strain evidence="1 2">Bh0001</strain>
    </source>
</reference>
<proteinExistence type="predicted"/>
<dbReference type="AlphaFoldDB" id="A0A4Z1GL57"/>
<evidence type="ECO:0000313" key="2">
    <source>
        <dbReference type="Proteomes" id="UP000297814"/>
    </source>
</evidence>
<organism evidence="1 2">
    <name type="scientific">Botrytis hyacinthi</name>
    <dbReference type="NCBI Taxonomy" id="278943"/>
    <lineage>
        <taxon>Eukaryota</taxon>
        <taxon>Fungi</taxon>
        <taxon>Dikarya</taxon>
        <taxon>Ascomycota</taxon>
        <taxon>Pezizomycotina</taxon>
        <taxon>Leotiomycetes</taxon>
        <taxon>Helotiales</taxon>
        <taxon>Sclerotiniaceae</taxon>
        <taxon>Botrytis</taxon>
    </lineage>
</organism>
<evidence type="ECO:0000313" key="1">
    <source>
        <dbReference type="EMBL" id="TGO36009.1"/>
    </source>
</evidence>
<sequence>MGKIMSGGDYQLSINIPILDTTNQLFYTTIESRSAALDFYRIRLPLSRGHIRINPDYDVLFLQDWDKAPQMLADVLHDIRACDPKDEGLIHLALEEGSGDSLFDIPHPSNLLSGHPEMVDFDTDTFSNSFQNKTKEEMQPNNEVPFYKETLNLLRDSSQGRHNRGIDHGTPHIPHHPTAIASLIDILNTKLRSLWCVEKLLCDSRIYNNIGPRMGRPHLSETCPIMPSMKQMGRFSINFEWLESDPRPIQPDLKQLAFWRDPRRFYHSWCILEGILELGVRQMVDRHRENELAQWEESLEFFKNLNMKIPKHGFLRDKESYKELEKNPSTAVGMWIFSGKAFGQVSGENISDVYGRFKKHFEMSEVPGLVVFDI</sequence>
<keyword evidence="2" id="KW-1185">Reference proteome</keyword>
<name>A0A4Z1GL57_9HELO</name>
<dbReference type="Proteomes" id="UP000297814">
    <property type="component" value="Unassembled WGS sequence"/>
</dbReference>
<dbReference type="EMBL" id="PQXK01000138">
    <property type="protein sequence ID" value="TGO36009.1"/>
    <property type="molecule type" value="Genomic_DNA"/>
</dbReference>